<keyword evidence="3 6" id="KW-0689">Ribosomal protein</keyword>
<protein>
    <submittedName>
        <fullName evidence="6">50s ribosomal protein l12-3</fullName>
    </submittedName>
</protein>
<evidence type="ECO:0000313" key="7">
    <source>
        <dbReference type="Proteomes" id="UP000237347"/>
    </source>
</evidence>
<organism evidence="6 7">
    <name type="scientific">Quercus suber</name>
    <name type="common">Cork oak</name>
    <dbReference type="NCBI Taxonomy" id="58331"/>
    <lineage>
        <taxon>Eukaryota</taxon>
        <taxon>Viridiplantae</taxon>
        <taxon>Streptophyta</taxon>
        <taxon>Embryophyta</taxon>
        <taxon>Tracheophyta</taxon>
        <taxon>Spermatophyta</taxon>
        <taxon>Magnoliopsida</taxon>
        <taxon>eudicotyledons</taxon>
        <taxon>Gunneridae</taxon>
        <taxon>Pentapetalae</taxon>
        <taxon>rosids</taxon>
        <taxon>fabids</taxon>
        <taxon>Fagales</taxon>
        <taxon>Fagaceae</taxon>
        <taxon>Quercus</taxon>
    </lineage>
</organism>
<keyword evidence="2" id="KW-0809">Transit peptide</keyword>
<dbReference type="GO" id="GO:0005840">
    <property type="term" value="C:ribosome"/>
    <property type="evidence" value="ECO:0007669"/>
    <property type="project" value="UniProtKB-KW"/>
</dbReference>
<dbReference type="InterPro" id="IPR000206">
    <property type="entry name" value="Ribosomal_bL12"/>
</dbReference>
<proteinExistence type="inferred from homology"/>
<evidence type="ECO:0000259" key="5">
    <source>
        <dbReference type="Pfam" id="PF16320"/>
    </source>
</evidence>
<accession>A0AAW0MB35</accession>
<dbReference type="Gene3D" id="1.20.5.710">
    <property type="entry name" value="Single helix bin"/>
    <property type="match status" value="1"/>
</dbReference>
<name>A0AAW0MB35_QUESU</name>
<gene>
    <name evidence="6" type="primary">RPL12C_1</name>
    <name evidence="6" type="ORF">CFP56_033186</name>
</gene>
<dbReference type="GO" id="GO:0009507">
    <property type="term" value="C:chloroplast"/>
    <property type="evidence" value="ECO:0007669"/>
    <property type="project" value="UniProtKB-SubCell"/>
</dbReference>
<dbReference type="EMBL" id="PKMF04000005">
    <property type="protein sequence ID" value="KAK7860694.1"/>
    <property type="molecule type" value="Genomic_DNA"/>
</dbReference>
<dbReference type="PANTHER" id="PTHR45987">
    <property type="entry name" value="39S RIBOSOMAL PROTEIN L12"/>
    <property type="match status" value="1"/>
</dbReference>
<dbReference type="Proteomes" id="UP000237347">
    <property type="component" value="Unassembled WGS sequence"/>
</dbReference>
<reference evidence="6 7" key="1">
    <citation type="journal article" date="2018" name="Sci. Data">
        <title>The draft genome sequence of cork oak.</title>
        <authorList>
            <person name="Ramos A.M."/>
            <person name="Usie A."/>
            <person name="Barbosa P."/>
            <person name="Barros P.M."/>
            <person name="Capote T."/>
            <person name="Chaves I."/>
            <person name="Simoes F."/>
            <person name="Abreu I."/>
            <person name="Carrasquinho I."/>
            <person name="Faro C."/>
            <person name="Guimaraes J.B."/>
            <person name="Mendonca D."/>
            <person name="Nobrega F."/>
            <person name="Rodrigues L."/>
            <person name="Saibo N.J.M."/>
            <person name="Varela M.C."/>
            <person name="Egas C."/>
            <person name="Matos J."/>
            <person name="Miguel C.M."/>
            <person name="Oliveira M.M."/>
            <person name="Ricardo C.P."/>
            <person name="Goncalves S."/>
        </authorList>
    </citation>
    <scope>NUCLEOTIDE SEQUENCE [LARGE SCALE GENOMIC DNA]</scope>
    <source>
        <strain evidence="7">cv. HL8</strain>
    </source>
</reference>
<evidence type="ECO:0000256" key="4">
    <source>
        <dbReference type="ARBA" id="ARBA00023274"/>
    </source>
</evidence>
<evidence type="ECO:0000256" key="2">
    <source>
        <dbReference type="ARBA" id="ARBA00022946"/>
    </source>
</evidence>
<comment type="similarity">
    <text evidence="1">Belongs to the bacterial ribosomal protein bL12 family.</text>
</comment>
<keyword evidence="4" id="KW-0687">Ribonucleoprotein</keyword>
<sequence length="179" mass="19835">MATNTLSTISLALRSPSHPSPAPKPNFLHFPTVKPTYRRLTHFRPISAVSAPEKIEELGAQISLLTLEEAKILVDYLQDKLGVSAASYAPVAVAGAAFKEGVSKDEAEEAKKQLEEAGAKIAICSLNWIRLEKDSNLRLVELGLGRDFMSEFPDLVVPILKEEDVEQMRFVEWAAFLDW</sequence>
<dbReference type="GO" id="GO:0006412">
    <property type="term" value="P:translation"/>
    <property type="evidence" value="ECO:0007669"/>
    <property type="project" value="InterPro"/>
</dbReference>
<dbReference type="InterPro" id="IPR008932">
    <property type="entry name" value="Ribosomal_bL12_oligo"/>
</dbReference>
<dbReference type="AlphaFoldDB" id="A0AAW0MB35"/>
<dbReference type="SUPFAM" id="SSF48300">
    <property type="entry name" value="Ribosomal protein L7/12, oligomerisation (N-terminal) domain"/>
    <property type="match status" value="1"/>
</dbReference>
<dbReference type="GO" id="GO:0003735">
    <property type="term" value="F:structural constituent of ribosome"/>
    <property type="evidence" value="ECO:0007669"/>
    <property type="project" value="InterPro"/>
</dbReference>
<evidence type="ECO:0000256" key="1">
    <source>
        <dbReference type="ARBA" id="ARBA00007197"/>
    </source>
</evidence>
<evidence type="ECO:0000313" key="6">
    <source>
        <dbReference type="EMBL" id="KAK7860694.1"/>
    </source>
</evidence>
<keyword evidence="7" id="KW-1185">Reference proteome</keyword>
<comment type="caution">
    <text evidence="6">The sequence shown here is derived from an EMBL/GenBank/DDBJ whole genome shotgun (WGS) entry which is preliminary data.</text>
</comment>
<evidence type="ECO:0000256" key="3">
    <source>
        <dbReference type="ARBA" id="ARBA00022980"/>
    </source>
</evidence>
<dbReference type="InterPro" id="IPR036235">
    <property type="entry name" value="Ribosomal_bL12_oligo_N_sf"/>
</dbReference>
<dbReference type="PANTHER" id="PTHR45987:SF26">
    <property type="entry name" value="LARGE RIBOSOMAL SUBUNIT PROTEIN BL12CX-RELATED"/>
    <property type="match status" value="1"/>
</dbReference>
<dbReference type="GO" id="GO:1990904">
    <property type="term" value="C:ribonucleoprotein complex"/>
    <property type="evidence" value="ECO:0007669"/>
    <property type="project" value="UniProtKB-KW"/>
</dbReference>
<dbReference type="GO" id="GO:0003729">
    <property type="term" value="F:mRNA binding"/>
    <property type="evidence" value="ECO:0007669"/>
    <property type="project" value="TreeGrafter"/>
</dbReference>
<feature type="domain" description="Large ribosomal subunit protein bL12 oligomerization" evidence="5">
    <location>
        <begin position="54"/>
        <end position="97"/>
    </location>
</feature>
<dbReference type="Pfam" id="PF16320">
    <property type="entry name" value="Ribosomal_L12_N"/>
    <property type="match status" value="1"/>
</dbReference>